<dbReference type="SUPFAM" id="SSF63829">
    <property type="entry name" value="Calcium-dependent phosphotriesterase"/>
    <property type="match status" value="1"/>
</dbReference>
<dbReference type="PANTHER" id="PTHR33546">
    <property type="entry name" value="LARGE, MULTIFUNCTIONAL SECRETED PROTEIN-RELATED"/>
    <property type="match status" value="1"/>
</dbReference>
<dbReference type="Pfam" id="PF00034">
    <property type="entry name" value="Cytochrom_C"/>
    <property type="match status" value="1"/>
</dbReference>
<sequence>MSYKSFFLLTIISGLLSYSCKPKTFDEPQISLDKYQIEEGFNIEVVASEPFIEAPVAMDFDNQGRMWVVEMKGYMRNLSGAGDDEPNGTISILEDLDNDGITDHAKVFIDSLVLPRAIAHVYGGLLYAEPPNLWFVNIDNDKPLNKVLVDSLYSEGGNVEHQPNGLMMHIDNWIYNAKSYFRYQRKEGNWIKEPTTFRGQWGISKDNFGRLYYNTNSVQLLGDYMLPNTLIKNKFYKPKTGLNNVLTPDQRVYPLHPTSVNRGYVKGVLDKDSLLINVTSACGPLIYRGNQFPKAFKENAFVCVPEANIVKRNILTFEADKVSGSQAKANVEFLAATEEGFRPVNLNNGPDGNLYIVDMHRGVIQDRAFMTPYMRDALAKKKLDTLIGKGRILKVARNNNSEYKPIDLSGLEIKELVSLLENQNGWLRDRAQQVLIHENDESAISLLKVLLFTSDNEIAQIHALHTLNGLDALKFKDLEKVLTNGSSVKTQCHGLVLSGQFASEDTFASFKNILERLSKENHPEIDLYMLSSLDKWFQVDAKSLFPLIYEVSSRYKEKPLYQEALVSSLGNVETEYLNYIREKELDDYLLNELLNEVIVNRENKKQNSIYTRKKGGTDSRTSGYRIYRNLCATCHGVEGEGVESLAPPLVQSEYISGSSERLALVLLHGLSGPVHVDGKVYDFNITMPGLVNNPDFTDKDVLDVMKYLKSAFAGEWEEMDVEKLKSLRELKPENGSVFTEKELKEIIK</sequence>
<dbReference type="InterPro" id="IPR011042">
    <property type="entry name" value="6-blade_b-propeller_TolB-like"/>
</dbReference>
<dbReference type="EMBL" id="VRKQ01000018">
    <property type="protein sequence ID" value="TXG35098.1"/>
    <property type="molecule type" value="Genomic_DNA"/>
</dbReference>
<evidence type="ECO:0000313" key="6">
    <source>
        <dbReference type="EMBL" id="TXG35098.1"/>
    </source>
</evidence>
<dbReference type="PROSITE" id="PS51007">
    <property type="entry name" value="CYTC"/>
    <property type="match status" value="1"/>
</dbReference>
<dbReference type="GO" id="GO:0020037">
    <property type="term" value="F:heme binding"/>
    <property type="evidence" value="ECO:0007669"/>
    <property type="project" value="InterPro"/>
</dbReference>
<reference evidence="6 7" key="1">
    <citation type="submission" date="2019-08" db="EMBL/GenBank/DDBJ databases">
        <title>Seonamhaeicola sediminis sp. nov., isolated from marine sediment.</title>
        <authorList>
            <person name="Cao W.R."/>
        </authorList>
    </citation>
    <scope>NUCLEOTIDE SEQUENCE [LARGE SCALE GENOMIC DNA]</scope>
    <source>
        <strain evidence="6 7">1505</strain>
    </source>
</reference>
<evidence type="ECO:0000256" key="3">
    <source>
        <dbReference type="ARBA" id="ARBA00023004"/>
    </source>
</evidence>
<keyword evidence="1 4" id="KW-0349">Heme</keyword>
<dbReference type="Gene3D" id="2.120.10.30">
    <property type="entry name" value="TolB, C-terminal domain"/>
    <property type="match status" value="1"/>
</dbReference>
<evidence type="ECO:0000259" key="5">
    <source>
        <dbReference type="PROSITE" id="PS51007"/>
    </source>
</evidence>
<proteinExistence type="predicted"/>
<dbReference type="PANTHER" id="PTHR33546:SF1">
    <property type="entry name" value="LARGE, MULTIFUNCTIONAL SECRETED PROTEIN"/>
    <property type="match status" value="1"/>
</dbReference>
<protein>
    <submittedName>
        <fullName evidence="6">C-type cytochrome</fullName>
    </submittedName>
</protein>
<dbReference type="OrthoDB" id="9808161at2"/>
<gene>
    <name evidence="6" type="ORF">FUA22_15185</name>
</gene>
<dbReference type="SUPFAM" id="SSF46626">
    <property type="entry name" value="Cytochrome c"/>
    <property type="match status" value="1"/>
</dbReference>
<evidence type="ECO:0000256" key="4">
    <source>
        <dbReference type="PROSITE-ProRule" id="PRU00433"/>
    </source>
</evidence>
<keyword evidence="7" id="KW-1185">Reference proteome</keyword>
<dbReference type="Pfam" id="PF23500">
    <property type="entry name" value="DUF7133"/>
    <property type="match status" value="1"/>
</dbReference>
<accession>A0A5C7GEI4</accession>
<feature type="domain" description="Cytochrome c" evidence="5">
    <location>
        <begin position="618"/>
        <end position="712"/>
    </location>
</feature>
<keyword evidence="3 4" id="KW-0408">Iron</keyword>
<dbReference type="GO" id="GO:0046872">
    <property type="term" value="F:metal ion binding"/>
    <property type="evidence" value="ECO:0007669"/>
    <property type="project" value="UniProtKB-KW"/>
</dbReference>
<dbReference type="InterPro" id="IPR055557">
    <property type="entry name" value="DUF7133"/>
</dbReference>
<evidence type="ECO:0000256" key="2">
    <source>
        <dbReference type="ARBA" id="ARBA00022723"/>
    </source>
</evidence>
<dbReference type="Gene3D" id="1.10.760.10">
    <property type="entry name" value="Cytochrome c-like domain"/>
    <property type="match status" value="1"/>
</dbReference>
<dbReference type="Proteomes" id="UP000321080">
    <property type="component" value="Unassembled WGS sequence"/>
</dbReference>
<dbReference type="GO" id="GO:0009055">
    <property type="term" value="F:electron transfer activity"/>
    <property type="evidence" value="ECO:0007669"/>
    <property type="project" value="InterPro"/>
</dbReference>
<dbReference type="AlphaFoldDB" id="A0A5C7GEI4"/>
<name>A0A5C7GEI4_9FLAO</name>
<organism evidence="6 7">
    <name type="scientific">Seonamhaeicola maritimus</name>
    <dbReference type="NCBI Taxonomy" id="2591822"/>
    <lineage>
        <taxon>Bacteria</taxon>
        <taxon>Pseudomonadati</taxon>
        <taxon>Bacteroidota</taxon>
        <taxon>Flavobacteriia</taxon>
        <taxon>Flavobacteriales</taxon>
        <taxon>Flavobacteriaceae</taxon>
    </lineage>
</organism>
<comment type="caution">
    <text evidence="6">The sequence shown here is derived from an EMBL/GenBank/DDBJ whole genome shotgun (WGS) entry which is preliminary data.</text>
</comment>
<keyword evidence="2 4" id="KW-0479">Metal-binding</keyword>
<dbReference type="InterPro" id="IPR036909">
    <property type="entry name" value="Cyt_c-like_dom_sf"/>
</dbReference>
<dbReference type="InterPro" id="IPR009056">
    <property type="entry name" value="Cyt_c-like_dom"/>
</dbReference>
<evidence type="ECO:0000313" key="7">
    <source>
        <dbReference type="Proteomes" id="UP000321080"/>
    </source>
</evidence>
<evidence type="ECO:0000256" key="1">
    <source>
        <dbReference type="ARBA" id="ARBA00022617"/>
    </source>
</evidence>
<dbReference type="PROSITE" id="PS51257">
    <property type="entry name" value="PROKAR_LIPOPROTEIN"/>
    <property type="match status" value="1"/>
</dbReference>